<keyword evidence="7" id="KW-1185">Reference proteome</keyword>
<evidence type="ECO:0000259" key="6">
    <source>
        <dbReference type="SMART" id="SM00199"/>
    </source>
</evidence>
<dbReference type="GO" id="GO:0005615">
    <property type="term" value="C:extracellular space"/>
    <property type="evidence" value="ECO:0007669"/>
    <property type="project" value="UniProtKB-KW"/>
</dbReference>
<evidence type="ECO:0000256" key="4">
    <source>
        <dbReference type="ARBA" id="ARBA00022729"/>
    </source>
</evidence>
<dbReference type="Gene3D" id="2.40.50.40">
    <property type="match status" value="1"/>
</dbReference>
<dbReference type="SMART" id="SM00199">
    <property type="entry name" value="SCY"/>
    <property type="match status" value="1"/>
</dbReference>
<evidence type="ECO:0000313" key="8">
    <source>
        <dbReference type="RefSeq" id="XP_029010823.1"/>
    </source>
</evidence>
<evidence type="ECO:0000256" key="1">
    <source>
        <dbReference type="ARBA" id="ARBA00004613"/>
    </source>
</evidence>
<accession>A0A6P7MWW3</accession>
<feature type="chain" id="PRO_5028192125" evidence="5">
    <location>
        <begin position="20"/>
        <end position="92"/>
    </location>
</feature>
<dbReference type="RefSeq" id="XP_029010823.1">
    <property type="nucleotide sequence ID" value="XM_029154990.2"/>
</dbReference>
<dbReference type="GeneID" id="114858002"/>
<gene>
    <name evidence="8" type="primary">LOC114858002</name>
</gene>
<dbReference type="InterPro" id="IPR001811">
    <property type="entry name" value="Chemokine_IL8-like_dom"/>
</dbReference>
<dbReference type="InterPro" id="IPR039809">
    <property type="entry name" value="Chemokine_b/g/d"/>
</dbReference>
<dbReference type="InterPro" id="IPR036048">
    <property type="entry name" value="Interleukin_8-like_sf"/>
</dbReference>
<dbReference type="Pfam" id="PF00048">
    <property type="entry name" value="IL8"/>
    <property type="match status" value="1"/>
</dbReference>
<keyword evidence="3" id="KW-0964">Secreted</keyword>
<dbReference type="GO" id="GO:0006955">
    <property type="term" value="P:immune response"/>
    <property type="evidence" value="ECO:0007669"/>
    <property type="project" value="InterPro"/>
</dbReference>
<dbReference type="GO" id="GO:0008009">
    <property type="term" value="F:chemokine activity"/>
    <property type="evidence" value="ECO:0007669"/>
    <property type="project" value="InterPro"/>
</dbReference>
<dbReference type="SUPFAM" id="SSF54117">
    <property type="entry name" value="Interleukin 8-like chemokines"/>
    <property type="match status" value="1"/>
</dbReference>
<evidence type="ECO:0000313" key="7">
    <source>
        <dbReference type="Proteomes" id="UP000515150"/>
    </source>
</evidence>
<dbReference type="PANTHER" id="PTHR12015">
    <property type="entry name" value="SMALL INDUCIBLE CYTOKINE A"/>
    <property type="match status" value="1"/>
</dbReference>
<keyword evidence="4 5" id="KW-0732">Signal</keyword>
<dbReference type="InParanoid" id="A0A6P7MWW3"/>
<dbReference type="Proteomes" id="UP000515150">
    <property type="component" value="Chromosome 6"/>
</dbReference>
<evidence type="ECO:0000256" key="2">
    <source>
        <dbReference type="ARBA" id="ARBA00022514"/>
    </source>
</evidence>
<feature type="signal peptide" evidence="5">
    <location>
        <begin position="1"/>
        <end position="19"/>
    </location>
</feature>
<dbReference type="PANTHER" id="PTHR12015:SF183">
    <property type="entry name" value="C-C MOTIF CHEMOKINE 3"/>
    <property type="match status" value="1"/>
</dbReference>
<comment type="subcellular location">
    <subcellularLocation>
        <location evidence="1">Secreted</location>
    </subcellularLocation>
</comment>
<evidence type="ECO:0000256" key="3">
    <source>
        <dbReference type="ARBA" id="ARBA00022525"/>
    </source>
</evidence>
<evidence type="ECO:0000256" key="5">
    <source>
        <dbReference type="SAM" id="SignalP"/>
    </source>
</evidence>
<name>A0A6P7MWW3_BETSP</name>
<keyword evidence="2" id="KW-0202">Cytokine</keyword>
<feature type="domain" description="Chemokine interleukin-8-like" evidence="6">
    <location>
        <begin position="29"/>
        <end position="86"/>
    </location>
</feature>
<organism evidence="7 8">
    <name type="scientific">Betta splendens</name>
    <name type="common">Siamese fighting fish</name>
    <dbReference type="NCBI Taxonomy" id="158456"/>
    <lineage>
        <taxon>Eukaryota</taxon>
        <taxon>Metazoa</taxon>
        <taxon>Chordata</taxon>
        <taxon>Craniata</taxon>
        <taxon>Vertebrata</taxon>
        <taxon>Euteleostomi</taxon>
        <taxon>Actinopterygii</taxon>
        <taxon>Neopterygii</taxon>
        <taxon>Teleostei</taxon>
        <taxon>Neoteleostei</taxon>
        <taxon>Acanthomorphata</taxon>
        <taxon>Anabantaria</taxon>
        <taxon>Anabantiformes</taxon>
        <taxon>Anabantoidei</taxon>
        <taxon>Osphronemidae</taxon>
        <taxon>Betta</taxon>
    </lineage>
</organism>
<proteinExistence type="predicted"/>
<protein>
    <submittedName>
        <fullName evidence="8">C-C motif chemokine 5-like</fullName>
    </submittedName>
</protein>
<dbReference type="KEGG" id="bspl:114858002"/>
<dbReference type="OrthoDB" id="8890527at2759"/>
<sequence>MKTLCLMVGLLLLTLYCSAMPPGVREVSPASCCFHFFAKPIPRKEIRSISKTHSRCSEKAFVFDTPKGLICVSQNRDWAKKAFQQLHSQPQQ</sequence>
<reference evidence="8" key="1">
    <citation type="submission" date="2025-08" db="UniProtKB">
        <authorList>
            <consortium name="RefSeq"/>
        </authorList>
    </citation>
    <scope>IDENTIFICATION</scope>
</reference>
<dbReference type="AlphaFoldDB" id="A0A6P7MWW3"/>